<dbReference type="InterPro" id="IPR000914">
    <property type="entry name" value="SBP_5_dom"/>
</dbReference>
<keyword evidence="3 4" id="KW-0732">Signal</keyword>
<comment type="caution">
    <text evidence="6">The sequence shown here is derived from an EMBL/GenBank/DDBJ whole genome shotgun (WGS) entry which is preliminary data.</text>
</comment>
<dbReference type="STRING" id="398512.Bccel_1726"/>
<dbReference type="eggNOG" id="COG0747">
    <property type="taxonomic scope" value="Bacteria"/>
</dbReference>
<evidence type="ECO:0000256" key="1">
    <source>
        <dbReference type="ARBA" id="ARBA00005695"/>
    </source>
</evidence>
<dbReference type="GO" id="GO:0043190">
    <property type="term" value="C:ATP-binding cassette (ABC) transporter complex"/>
    <property type="evidence" value="ECO:0007669"/>
    <property type="project" value="InterPro"/>
</dbReference>
<evidence type="ECO:0000256" key="3">
    <source>
        <dbReference type="ARBA" id="ARBA00022729"/>
    </source>
</evidence>
<organism evidence="6 7">
    <name type="scientific">Pseudobacteroides cellulosolvens ATCC 35603 = DSM 2933</name>
    <dbReference type="NCBI Taxonomy" id="398512"/>
    <lineage>
        <taxon>Bacteria</taxon>
        <taxon>Bacillati</taxon>
        <taxon>Bacillota</taxon>
        <taxon>Clostridia</taxon>
        <taxon>Eubacteriales</taxon>
        <taxon>Oscillospiraceae</taxon>
        <taxon>Pseudobacteroides</taxon>
    </lineage>
</organism>
<accession>A0A0L6JKZ5</accession>
<dbReference type="Proteomes" id="UP000036923">
    <property type="component" value="Unassembled WGS sequence"/>
</dbReference>
<dbReference type="GO" id="GO:1904680">
    <property type="term" value="F:peptide transmembrane transporter activity"/>
    <property type="evidence" value="ECO:0007669"/>
    <property type="project" value="TreeGrafter"/>
</dbReference>
<dbReference type="PIRSF" id="PIRSF002741">
    <property type="entry name" value="MppA"/>
    <property type="match status" value="1"/>
</dbReference>
<dbReference type="OrthoDB" id="137511at2"/>
<dbReference type="InterPro" id="IPR030678">
    <property type="entry name" value="Peptide/Ni-bd"/>
</dbReference>
<sequence length="554" mass="63392">MKRKLLKIIAVLLCINIFLTSCSLRDSVKIEEKENNKEMGFSGDIMDKGPVRGGNLRLFSTIPDTLNPILTQNLYVKDFSDMIFEGLVKLDKSKKPIPVLADKWEVSQDGLTWTFYLRNDIIWQDGTPFAAEDVEFTLKNIQDPKVNTLYKKNVEDISAFTAVNKGTIKIILKKPNSFLAELMTFPILSKRHFNGESIAASKKNDAPMGTGPYRFVSSDGKTLIKLNLNESWWRAAGKKETALPYISDIDIVLNRSSKDAINDFQDERIDSTYLKNRDFSKFSGRSDVYLKKFPSNNYEFISLNLKNAILSDKVVRQAMAYAIDKVKLIDKIIPGEAIAADLPVIPDTWLYESNALSYTASAKSARDLLLQNGWREDLKTSTMYKSIGGVYRKLELEMLVNEDNDVRFRVAEMIASQLQACGITVKVTKMKWEDEFKKINNKTYDMALLGLSIPDYSDISYAFSSDSYVFNTSGYKNPEVDGYLKQIRSENDDSKKKSMFFNMRSIISDEMPYIGLYFYNHAVLFNKRVRGDLSSYQWNKYNDITKWYITAPVR</sequence>
<dbReference type="PATRIC" id="fig|398512.5.peg.1796"/>
<evidence type="ECO:0000256" key="2">
    <source>
        <dbReference type="ARBA" id="ARBA00022448"/>
    </source>
</evidence>
<dbReference type="Gene3D" id="3.10.105.10">
    <property type="entry name" value="Dipeptide-binding Protein, Domain 3"/>
    <property type="match status" value="1"/>
</dbReference>
<dbReference type="Pfam" id="PF00496">
    <property type="entry name" value="SBP_bac_5"/>
    <property type="match status" value="1"/>
</dbReference>
<dbReference type="PANTHER" id="PTHR30290">
    <property type="entry name" value="PERIPLASMIC BINDING COMPONENT OF ABC TRANSPORTER"/>
    <property type="match status" value="1"/>
</dbReference>
<gene>
    <name evidence="6" type="ORF">Bccel_1726</name>
</gene>
<keyword evidence="2" id="KW-0813">Transport</keyword>
<dbReference type="RefSeq" id="WP_036941270.1">
    <property type="nucleotide sequence ID" value="NZ_JQKC01000015.1"/>
</dbReference>
<dbReference type="Gene3D" id="3.40.190.10">
    <property type="entry name" value="Periplasmic binding protein-like II"/>
    <property type="match status" value="1"/>
</dbReference>
<reference evidence="7" key="1">
    <citation type="submission" date="2015-07" db="EMBL/GenBank/DDBJ databases">
        <title>Near-Complete Genome Sequence of the Cellulolytic Bacterium Bacteroides (Pseudobacteroides) cellulosolvens ATCC 35603.</title>
        <authorList>
            <person name="Dassa B."/>
            <person name="Utturkar S.M."/>
            <person name="Klingeman D.M."/>
            <person name="Hurt R.A."/>
            <person name="Keller M."/>
            <person name="Xu J."/>
            <person name="Reddy Y.H.K."/>
            <person name="Borovok I."/>
            <person name="Grinberg I.R."/>
            <person name="Lamed R."/>
            <person name="Zhivin O."/>
            <person name="Bayer E.A."/>
            <person name="Brown S.D."/>
        </authorList>
    </citation>
    <scope>NUCLEOTIDE SEQUENCE [LARGE SCALE GENOMIC DNA]</scope>
    <source>
        <strain evidence="7">DSM 2933</strain>
    </source>
</reference>
<feature type="domain" description="Solute-binding protein family 5" evidence="5">
    <location>
        <begin position="95"/>
        <end position="463"/>
    </location>
</feature>
<evidence type="ECO:0000313" key="7">
    <source>
        <dbReference type="Proteomes" id="UP000036923"/>
    </source>
</evidence>
<dbReference type="EMBL" id="LGTC01000001">
    <property type="protein sequence ID" value="KNY26464.1"/>
    <property type="molecule type" value="Genomic_DNA"/>
</dbReference>
<comment type="similarity">
    <text evidence="1">Belongs to the bacterial solute-binding protein 5 family.</text>
</comment>
<protein>
    <submittedName>
        <fullName evidence="6">ABC-type transporter, periplasmic subunit</fullName>
    </submittedName>
</protein>
<dbReference type="InterPro" id="IPR039424">
    <property type="entry name" value="SBP_5"/>
</dbReference>
<proteinExistence type="inferred from homology"/>
<keyword evidence="7" id="KW-1185">Reference proteome</keyword>
<dbReference type="GO" id="GO:0015833">
    <property type="term" value="P:peptide transport"/>
    <property type="evidence" value="ECO:0007669"/>
    <property type="project" value="TreeGrafter"/>
</dbReference>
<dbReference type="Gene3D" id="3.90.76.10">
    <property type="entry name" value="Dipeptide-binding Protein, Domain 1"/>
    <property type="match status" value="1"/>
</dbReference>
<dbReference type="GO" id="GO:0042597">
    <property type="term" value="C:periplasmic space"/>
    <property type="evidence" value="ECO:0007669"/>
    <property type="project" value="UniProtKB-ARBA"/>
</dbReference>
<name>A0A0L6JKZ5_9FIRM</name>
<evidence type="ECO:0000313" key="6">
    <source>
        <dbReference type="EMBL" id="KNY26464.1"/>
    </source>
</evidence>
<feature type="signal peptide" evidence="4">
    <location>
        <begin position="1"/>
        <end position="23"/>
    </location>
</feature>
<dbReference type="AlphaFoldDB" id="A0A0L6JKZ5"/>
<feature type="chain" id="PRO_5039582001" evidence="4">
    <location>
        <begin position="24"/>
        <end position="554"/>
    </location>
</feature>
<dbReference type="CDD" id="cd08513">
    <property type="entry name" value="PBP2_thermophilic_Hb8_like"/>
    <property type="match status" value="1"/>
</dbReference>
<dbReference type="PROSITE" id="PS51257">
    <property type="entry name" value="PROKAR_LIPOPROTEIN"/>
    <property type="match status" value="1"/>
</dbReference>
<dbReference type="PANTHER" id="PTHR30290:SF9">
    <property type="entry name" value="OLIGOPEPTIDE-BINDING PROTEIN APPA"/>
    <property type="match status" value="1"/>
</dbReference>
<dbReference type="SUPFAM" id="SSF53850">
    <property type="entry name" value="Periplasmic binding protein-like II"/>
    <property type="match status" value="1"/>
</dbReference>
<evidence type="ECO:0000259" key="5">
    <source>
        <dbReference type="Pfam" id="PF00496"/>
    </source>
</evidence>
<evidence type="ECO:0000256" key="4">
    <source>
        <dbReference type="SAM" id="SignalP"/>
    </source>
</evidence>